<evidence type="ECO:0000313" key="9">
    <source>
        <dbReference type="Proteomes" id="UP000660070"/>
    </source>
</evidence>
<dbReference type="InterPro" id="IPR011701">
    <property type="entry name" value="MFS"/>
</dbReference>
<dbReference type="Proteomes" id="UP000660070">
    <property type="component" value="Unassembled WGS sequence"/>
</dbReference>
<dbReference type="PANTHER" id="PTHR23502">
    <property type="entry name" value="MAJOR FACILITATOR SUPERFAMILY"/>
    <property type="match status" value="1"/>
</dbReference>
<feature type="transmembrane region" description="Helical" evidence="6">
    <location>
        <begin position="212"/>
        <end position="237"/>
    </location>
</feature>
<feature type="transmembrane region" description="Helical" evidence="6">
    <location>
        <begin position="249"/>
        <end position="270"/>
    </location>
</feature>
<feature type="transmembrane region" description="Helical" evidence="6">
    <location>
        <begin position="164"/>
        <end position="183"/>
    </location>
</feature>
<organism evidence="8 9">
    <name type="scientific">Kaistella gelatinilytica</name>
    <dbReference type="NCBI Taxonomy" id="2787636"/>
    <lineage>
        <taxon>Bacteria</taxon>
        <taxon>Pseudomonadati</taxon>
        <taxon>Bacteroidota</taxon>
        <taxon>Flavobacteriia</taxon>
        <taxon>Flavobacteriales</taxon>
        <taxon>Weeksellaceae</taxon>
        <taxon>Chryseobacterium group</taxon>
        <taxon>Kaistella</taxon>
    </lineage>
</organism>
<evidence type="ECO:0000256" key="4">
    <source>
        <dbReference type="ARBA" id="ARBA00022989"/>
    </source>
</evidence>
<feature type="transmembrane region" description="Helical" evidence="6">
    <location>
        <begin position="337"/>
        <end position="361"/>
    </location>
</feature>
<dbReference type="EMBL" id="JADPVI010000001">
    <property type="protein sequence ID" value="MBF8455619.1"/>
    <property type="molecule type" value="Genomic_DNA"/>
</dbReference>
<feature type="transmembrane region" description="Helical" evidence="6">
    <location>
        <begin position="305"/>
        <end position="325"/>
    </location>
</feature>
<keyword evidence="4 6" id="KW-1133">Transmembrane helix</keyword>
<feature type="transmembrane region" description="Helical" evidence="6">
    <location>
        <begin position="48"/>
        <end position="68"/>
    </location>
</feature>
<feature type="transmembrane region" description="Helical" evidence="6">
    <location>
        <begin position="367"/>
        <end position="386"/>
    </location>
</feature>
<keyword evidence="5 6" id="KW-0472">Membrane</keyword>
<feature type="transmembrane region" description="Helical" evidence="6">
    <location>
        <begin position="282"/>
        <end position="299"/>
    </location>
</feature>
<proteinExistence type="predicted"/>
<evidence type="ECO:0000256" key="3">
    <source>
        <dbReference type="ARBA" id="ARBA00022692"/>
    </source>
</evidence>
<dbReference type="InterPro" id="IPR036259">
    <property type="entry name" value="MFS_trans_sf"/>
</dbReference>
<keyword evidence="9" id="KW-1185">Reference proteome</keyword>
<dbReference type="Pfam" id="PF07690">
    <property type="entry name" value="MFS_1"/>
    <property type="match status" value="1"/>
</dbReference>
<evidence type="ECO:0000256" key="5">
    <source>
        <dbReference type="ARBA" id="ARBA00023136"/>
    </source>
</evidence>
<evidence type="ECO:0000259" key="7">
    <source>
        <dbReference type="PROSITE" id="PS50850"/>
    </source>
</evidence>
<protein>
    <submittedName>
        <fullName evidence="8">MFS transporter</fullName>
    </submittedName>
</protein>
<evidence type="ECO:0000256" key="1">
    <source>
        <dbReference type="ARBA" id="ARBA00004141"/>
    </source>
</evidence>
<name>A0ABS0F7D4_9FLAO</name>
<feature type="domain" description="Major facilitator superfamily (MFS) profile" evidence="7">
    <location>
        <begin position="10"/>
        <end position="394"/>
    </location>
</feature>
<dbReference type="Gene3D" id="1.20.1720.10">
    <property type="entry name" value="Multidrug resistance protein D"/>
    <property type="match status" value="1"/>
</dbReference>
<gene>
    <name evidence="8" type="ORF">IV494_00355</name>
</gene>
<reference evidence="8 9" key="1">
    <citation type="submission" date="2020-11" db="EMBL/GenBank/DDBJ databases">
        <title>Kaistella gelatinilytica sp. nov., a flavobacterium isolated from Antarctic Soil.</title>
        <authorList>
            <person name="Li J."/>
        </authorList>
    </citation>
    <scope>NUCLEOTIDE SEQUENCE [LARGE SCALE GENOMIC DNA]</scope>
    <source>
        <strain evidence="8 9">G5-32</strain>
    </source>
</reference>
<dbReference type="RefSeq" id="WP_196078193.1">
    <property type="nucleotide sequence ID" value="NZ_JADPVI010000001.1"/>
</dbReference>
<accession>A0ABS0F7D4</accession>
<dbReference type="PROSITE" id="PS50850">
    <property type="entry name" value="MFS"/>
    <property type="match status" value="1"/>
</dbReference>
<dbReference type="PANTHER" id="PTHR23502:SF132">
    <property type="entry name" value="POLYAMINE TRANSPORTER 2-RELATED"/>
    <property type="match status" value="1"/>
</dbReference>
<feature type="transmembrane region" description="Helical" evidence="6">
    <location>
        <begin position="75"/>
        <end position="93"/>
    </location>
</feature>
<feature type="transmembrane region" description="Helical" evidence="6">
    <location>
        <begin position="99"/>
        <end position="121"/>
    </location>
</feature>
<comment type="subcellular location">
    <subcellularLocation>
        <location evidence="1">Membrane</location>
        <topology evidence="1">Multi-pass membrane protein</topology>
    </subcellularLocation>
</comment>
<keyword evidence="3 6" id="KW-0812">Transmembrane</keyword>
<dbReference type="SUPFAM" id="SSF103473">
    <property type="entry name" value="MFS general substrate transporter"/>
    <property type="match status" value="1"/>
</dbReference>
<evidence type="ECO:0000256" key="6">
    <source>
        <dbReference type="SAM" id="Phobius"/>
    </source>
</evidence>
<evidence type="ECO:0000256" key="2">
    <source>
        <dbReference type="ARBA" id="ARBA00022448"/>
    </source>
</evidence>
<dbReference type="InterPro" id="IPR020846">
    <property type="entry name" value="MFS_dom"/>
</dbReference>
<evidence type="ECO:0000313" key="8">
    <source>
        <dbReference type="EMBL" id="MBF8455619.1"/>
    </source>
</evidence>
<comment type="caution">
    <text evidence="8">The sequence shown here is derived from an EMBL/GenBank/DDBJ whole genome shotgun (WGS) entry which is preliminary data.</text>
</comment>
<feature type="transmembrane region" description="Helical" evidence="6">
    <location>
        <begin position="133"/>
        <end position="152"/>
    </location>
</feature>
<sequence length="394" mass="44405">MLKEKNKFIATLLAFALIPMSGLATDIYLPSMPNMALELHQTETRIQLTLTLFLISYGVTQFFAGSVVDSYGRYRVTLVSLGLFMVSFLVTALTKDIMVIYAMRILQGVLAGFAIVSKRAFFVDVYEGEKRKHYLSVMTIVWSVGPIIAPFIGGYLQKLFGWQSNFYVLAVYSFLLLIFEYLFSGETLKVKKPFIINFVFREYDMMFRSKDFFYGMLMCGISYAMVIFFNLCGAFIIEHKMGYSEVVAGYVSLILGFAWMSGGFLGKFLIDKDFLPKNRFANYAQLFFILVMLFSSFYLNSIYSLVAFAFVIHVTAGFIFNNYFAYCLGRFPNSAGVAGGLTGGVSYIITSAVSYSIVAILRPTMQLGVAEGYLIMGILAFFILSMTKLRKAHL</sequence>
<keyword evidence="2" id="KW-0813">Transport</keyword>